<feature type="domain" description="Multi-ubiquitin" evidence="1">
    <location>
        <begin position="21"/>
        <end position="81"/>
    </location>
</feature>
<evidence type="ECO:0000313" key="2">
    <source>
        <dbReference type="EMBL" id="MCK9797443.1"/>
    </source>
</evidence>
<accession>A0A9X1YSJ0</accession>
<gene>
    <name evidence="2" type="ORF">M1B34_06735</name>
</gene>
<evidence type="ECO:0000313" key="3">
    <source>
        <dbReference type="Proteomes" id="UP001155059"/>
    </source>
</evidence>
<reference evidence="2 3" key="1">
    <citation type="journal article" date="2022" name="Int. J. Syst. Evol. Microbiol.">
        <title>Pseudomonas aegrilactucae sp. nov. and Pseudomonas morbosilactucae sp. nov., pathogens causing bacterial rot of lettuce in Japan.</title>
        <authorList>
            <person name="Sawada H."/>
            <person name="Fujikawa T."/>
            <person name="Satou M."/>
        </authorList>
    </citation>
    <scope>NUCLEOTIDE SEQUENCE [LARGE SCALE GENOMIC DNA]</scope>
    <source>
        <strain evidence="2 3">MAFF 302030</strain>
    </source>
</reference>
<sequence length="363" mass="41241">MQTEQSCQPLNFTVEVAGDDLEFRQVRLDDRTPTGAQIAAAAHFKPDQLPIVLQLLDSGAQEDIRPEESVTLHDGVNRFIVIESDRKYLLTVDGLRLEWPCKQISGHTVRKLAEVGPGKRLLLEREDEADLEVEDTTFINLDAAGIERFITRKAVWKLNIQGEVYEFPKPIVSVREAISAASLDPNRDWQIYLIVRDQPKRELTINDEIDLRPDGIEKLRLTQKDVSNGEATLPLRREFKLLDRDEQHLDVAGHHWETRLTSGAGRWLLIHNYQLPPGYSEQVVQLALNIPSTYPNTAMDMFYLYPVVHLANGAVIPQTEATVEVDGVPFQRWSRHRSWNPSTDNVMTQLAMADGCLHKEVGL</sequence>
<proteinExistence type="predicted"/>
<comment type="caution">
    <text evidence="2">The sequence shown here is derived from an EMBL/GenBank/DDBJ whole genome shotgun (WGS) entry which is preliminary data.</text>
</comment>
<organism evidence="2 3">
    <name type="scientific">Pseudomonas morbosilactucae</name>
    <dbReference type="NCBI Taxonomy" id="2938197"/>
    <lineage>
        <taxon>Bacteria</taxon>
        <taxon>Pseudomonadati</taxon>
        <taxon>Pseudomonadota</taxon>
        <taxon>Gammaproteobacteria</taxon>
        <taxon>Pseudomonadales</taxon>
        <taxon>Pseudomonadaceae</taxon>
        <taxon>Pseudomonas</taxon>
    </lineage>
</organism>
<reference evidence="2 3" key="2">
    <citation type="journal article" date="2023" name="Plant Pathol.">
        <title>Dismantling and reorganizing Pseudomonas marginalis sensu#lato.</title>
        <authorList>
            <person name="Sawada H."/>
            <person name="Fujikawa T."/>
            <person name="Satou M."/>
        </authorList>
    </citation>
    <scope>NUCLEOTIDE SEQUENCE [LARGE SCALE GENOMIC DNA]</scope>
    <source>
        <strain evidence="2 3">MAFF 302030</strain>
    </source>
</reference>
<dbReference type="Pfam" id="PF14462">
    <property type="entry name" value="Prok-E2_E"/>
    <property type="match status" value="1"/>
</dbReference>
<dbReference type="InterPro" id="IPR025701">
    <property type="entry name" value="UBQ-conjugat_E2_E"/>
</dbReference>
<dbReference type="Proteomes" id="UP001155059">
    <property type="component" value="Unassembled WGS sequence"/>
</dbReference>
<protein>
    <submittedName>
        <fullName evidence="2">Multiubiquitin domain-containing protein</fullName>
    </submittedName>
</protein>
<name>A0A9X1YSJ0_9PSED</name>
<dbReference type="EMBL" id="JALQCW010000012">
    <property type="protein sequence ID" value="MCK9797443.1"/>
    <property type="molecule type" value="Genomic_DNA"/>
</dbReference>
<dbReference type="InterPro" id="IPR027802">
    <property type="entry name" value="Multi-ubiquitin_dom"/>
</dbReference>
<feature type="domain" description="Multi-ubiquitin" evidence="1">
    <location>
        <begin position="89"/>
        <end position="153"/>
    </location>
</feature>
<dbReference type="Pfam" id="PF14452">
    <property type="entry name" value="Multi_ubiq"/>
    <property type="match status" value="2"/>
</dbReference>
<dbReference type="RefSeq" id="WP_145713413.1">
    <property type="nucleotide sequence ID" value="NZ_JALQCW010000012.1"/>
</dbReference>
<evidence type="ECO:0000259" key="1">
    <source>
        <dbReference type="Pfam" id="PF14452"/>
    </source>
</evidence>
<dbReference type="AlphaFoldDB" id="A0A9X1YSJ0"/>